<dbReference type="Proteomes" id="UP000030401">
    <property type="component" value="Unassembled WGS sequence"/>
</dbReference>
<name>A0A0A5GAW7_9BACI</name>
<evidence type="ECO:0000313" key="1">
    <source>
        <dbReference type="EMBL" id="KGX88260.1"/>
    </source>
</evidence>
<dbReference type="EMBL" id="AVPG01000003">
    <property type="protein sequence ID" value="KGX88260.1"/>
    <property type="molecule type" value="Genomic_DNA"/>
</dbReference>
<proteinExistence type="predicted"/>
<accession>A0A0A5GAW7</accession>
<gene>
    <name evidence="1" type="ORF">N784_10395</name>
</gene>
<protein>
    <submittedName>
        <fullName evidence="1">Uncharacterized protein</fullName>
    </submittedName>
</protein>
<dbReference type="eggNOG" id="ENOG5030CCW">
    <property type="taxonomic scope" value="Bacteria"/>
</dbReference>
<sequence length="109" mass="12464">MAISSNLLESDLSLLKAISKAKMNKEVNTEVFLRQFRKEMKLAAPQCLVELRNRSFVGSGDYIVNKDGDFLLCSANGQCSRIDIEYVYEFCRGRSQQVEDNHVPMKRVK</sequence>
<organism evidence="1 2">
    <name type="scientific">Pontibacillus litoralis JSM 072002</name>
    <dbReference type="NCBI Taxonomy" id="1385512"/>
    <lineage>
        <taxon>Bacteria</taxon>
        <taxon>Bacillati</taxon>
        <taxon>Bacillota</taxon>
        <taxon>Bacilli</taxon>
        <taxon>Bacillales</taxon>
        <taxon>Bacillaceae</taxon>
        <taxon>Pontibacillus</taxon>
    </lineage>
</organism>
<dbReference type="AlphaFoldDB" id="A0A0A5GAW7"/>
<comment type="caution">
    <text evidence="1">The sequence shown here is derived from an EMBL/GenBank/DDBJ whole genome shotgun (WGS) entry which is preliminary data.</text>
</comment>
<dbReference type="RefSeq" id="WP_036832443.1">
    <property type="nucleotide sequence ID" value="NZ_AVPG01000003.1"/>
</dbReference>
<reference evidence="1 2" key="1">
    <citation type="submission" date="2013-08" db="EMBL/GenBank/DDBJ databases">
        <authorList>
            <person name="Huang J."/>
            <person name="Wang G."/>
        </authorList>
    </citation>
    <scope>NUCLEOTIDE SEQUENCE [LARGE SCALE GENOMIC DNA]</scope>
    <source>
        <strain evidence="1 2">JSM 072002</strain>
    </source>
</reference>
<keyword evidence="2" id="KW-1185">Reference proteome</keyword>
<evidence type="ECO:0000313" key="2">
    <source>
        <dbReference type="Proteomes" id="UP000030401"/>
    </source>
</evidence>
<dbReference type="OrthoDB" id="2691749at2"/>
<dbReference type="STRING" id="1385512.N784_10395"/>